<evidence type="ECO:0000256" key="14">
    <source>
        <dbReference type="RuleBase" id="RU000504"/>
    </source>
</evidence>
<keyword evidence="12 17" id="KW-0670">Pyruvate</keyword>
<comment type="pathway">
    <text evidence="2 14">Carbohydrate degradation; glycolysis; pyruvate from D-glyceraldehyde 3-phosphate: step 5/5.</text>
</comment>
<dbReference type="KEGG" id="pfer:IRI77_22075"/>
<dbReference type="GO" id="GO:0016301">
    <property type="term" value="F:kinase activity"/>
    <property type="evidence" value="ECO:0007669"/>
    <property type="project" value="UniProtKB-KW"/>
</dbReference>
<dbReference type="GO" id="GO:0004743">
    <property type="term" value="F:pyruvate kinase activity"/>
    <property type="evidence" value="ECO:0007669"/>
    <property type="project" value="UniProtKB-UniRule"/>
</dbReference>
<name>A0A7S7SJ14_PALFE</name>
<dbReference type="NCBIfam" id="NF004491">
    <property type="entry name" value="PRK05826.1"/>
    <property type="match status" value="1"/>
</dbReference>
<dbReference type="RefSeq" id="WP_194447180.1">
    <property type="nucleotide sequence ID" value="NZ_CP063849.1"/>
</dbReference>
<evidence type="ECO:0000256" key="3">
    <source>
        <dbReference type="ARBA" id="ARBA00008663"/>
    </source>
</evidence>
<dbReference type="AlphaFoldDB" id="A0A7S7SJ14"/>
<comment type="similarity">
    <text evidence="3 14">Belongs to the pyruvate kinase family.</text>
</comment>
<dbReference type="InterPro" id="IPR001697">
    <property type="entry name" value="Pyr_Knase"/>
</dbReference>
<dbReference type="Pfam" id="PF00224">
    <property type="entry name" value="PK"/>
    <property type="match status" value="1"/>
</dbReference>
<evidence type="ECO:0000256" key="7">
    <source>
        <dbReference type="ARBA" id="ARBA00022741"/>
    </source>
</evidence>
<dbReference type="GO" id="GO:0000287">
    <property type="term" value="F:magnesium ion binding"/>
    <property type="evidence" value="ECO:0007669"/>
    <property type="project" value="UniProtKB-UniRule"/>
</dbReference>
<keyword evidence="9" id="KW-0067">ATP-binding</keyword>
<dbReference type="NCBIfam" id="TIGR01064">
    <property type="entry name" value="pyruv_kin"/>
    <property type="match status" value="1"/>
</dbReference>
<dbReference type="InterPro" id="IPR011037">
    <property type="entry name" value="Pyrv_Knase-like_insert_dom_sf"/>
</dbReference>
<dbReference type="UniPathway" id="UPA00109">
    <property type="reaction ID" value="UER00188"/>
</dbReference>
<dbReference type="FunFam" id="2.40.33.10:FF:000001">
    <property type="entry name" value="Pyruvate kinase"/>
    <property type="match status" value="1"/>
</dbReference>
<keyword evidence="7" id="KW-0547">Nucleotide-binding</keyword>
<dbReference type="PANTHER" id="PTHR11817">
    <property type="entry name" value="PYRUVATE KINASE"/>
    <property type="match status" value="1"/>
</dbReference>
<keyword evidence="8 14" id="KW-0418">Kinase</keyword>
<evidence type="ECO:0000256" key="5">
    <source>
        <dbReference type="ARBA" id="ARBA00022679"/>
    </source>
</evidence>
<keyword evidence="18" id="KW-1185">Reference proteome</keyword>
<dbReference type="Proteomes" id="UP000593892">
    <property type="component" value="Chromosome"/>
</dbReference>
<dbReference type="Pfam" id="PF02887">
    <property type="entry name" value="PK_C"/>
    <property type="match status" value="1"/>
</dbReference>
<dbReference type="InterPro" id="IPR036918">
    <property type="entry name" value="Pyrv_Knase_C_sf"/>
</dbReference>
<dbReference type="SUPFAM" id="SSF52935">
    <property type="entry name" value="PK C-terminal domain-like"/>
    <property type="match status" value="1"/>
</dbReference>
<evidence type="ECO:0000256" key="12">
    <source>
        <dbReference type="ARBA" id="ARBA00023317"/>
    </source>
</evidence>
<protein>
    <recommendedName>
        <fullName evidence="4 13">Pyruvate kinase</fullName>
        <ecNumber evidence="4 13">2.7.1.40</ecNumber>
    </recommendedName>
</protein>
<dbReference type="Gene3D" id="3.40.1380.20">
    <property type="entry name" value="Pyruvate kinase, C-terminal domain"/>
    <property type="match status" value="1"/>
</dbReference>
<dbReference type="GO" id="GO:0005524">
    <property type="term" value="F:ATP binding"/>
    <property type="evidence" value="ECO:0007669"/>
    <property type="project" value="UniProtKB-KW"/>
</dbReference>
<evidence type="ECO:0000313" key="17">
    <source>
        <dbReference type="EMBL" id="QOY85510.1"/>
    </source>
</evidence>
<dbReference type="NCBIfam" id="NF004978">
    <property type="entry name" value="PRK06354.1"/>
    <property type="match status" value="1"/>
</dbReference>
<dbReference type="InterPro" id="IPR015795">
    <property type="entry name" value="Pyrv_Knase_C"/>
</dbReference>
<evidence type="ECO:0000256" key="11">
    <source>
        <dbReference type="ARBA" id="ARBA00023152"/>
    </source>
</evidence>
<dbReference type="SUPFAM" id="SSF51621">
    <property type="entry name" value="Phosphoenolpyruvate/pyruvate domain"/>
    <property type="match status" value="1"/>
</dbReference>
<feature type="domain" description="Pyruvate kinase barrel" evidence="15">
    <location>
        <begin position="2"/>
        <end position="322"/>
    </location>
</feature>
<dbReference type="InterPro" id="IPR018209">
    <property type="entry name" value="Pyrv_Knase_AS"/>
</dbReference>
<accession>A0A7S7SJ14</accession>
<keyword evidence="11 14" id="KW-0324">Glycolysis</keyword>
<keyword evidence="10 14" id="KW-0460">Magnesium</keyword>
<dbReference type="EC" id="2.7.1.40" evidence="4 13"/>
<evidence type="ECO:0000256" key="9">
    <source>
        <dbReference type="ARBA" id="ARBA00022840"/>
    </source>
</evidence>
<evidence type="ECO:0000256" key="6">
    <source>
        <dbReference type="ARBA" id="ARBA00022723"/>
    </source>
</evidence>
<dbReference type="InterPro" id="IPR040442">
    <property type="entry name" value="Pyrv_kinase-like_dom_sf"/>
</dbReference>
<dbReference type="InterPro" id="IPR015806">
    <property type="entry name" value="Pyrv_Knase_insert_dom_sf"/>
</dbReference>
<dbReference type="Gene3D" id="3.20.20.60">
    <property type="entry name" value="Phosphoenolpyruvate-binding domains"/>
    <property type="match status" value="1"/>
</dbReference>
<evidence type="ECO:0000256" key="1">
    <source>
        <dbReference type="ARBA" id="ARBA00001958"/>
    </source>
</evidence>
<dbReference type="GO" id="GO:0030955">
    <property type="term" value="F:potassium ion binding"/>
    <property type="evidence" value="ECO:0007669"/>
    <property type="project" value="UniProtKB-UniRule"/>
</dbReference>
<evidence type="ECO:0000313" key="18">
    <source>
        <dbReference type="Proteomes" id="UP000593892"/>
    </source>
</evidence>
<evidence type="ECO:0000256" key="2">
    <source>
        <dbReference type="ARBA" id="ARBA00004997"/>
    </source>
</evidence>
<proteinExistence type="inferred from homology"/>
<organism evidence="17 18">
    <name type="scientific">Paludibaculum fermentans</name>
    <dbReference type="NCBI Taxonomy" id="1473598"/>
    <lineage>
        <taxon>Bacteria</taxon>
        <taxon>Pseudomonadati</taxon>
        <taxon>Acidobacteriota</taxon>
        <taxon>Terriglobia</taxon>
        <taxon>Bryobacterales</taxon>
        <taxon>Bryobacteraceae</taxon>
        <taxon>Paludibaculum</taxon>
    </lineage>
</organism>
<keyword evidence="5 14" id="KW-0808">Transferase</keyword>
<reference evidence="17 18" key="1">
    <citation type="submission" date="2020-10" db="EMBL/GenBank/DDBJ databases">
        <title>Complete genome sequence of Paludibaculum fermentans P105T, a facultatively anaerobic acidobacterium capable of dissimilatory Fe(III) reduction.</title>
        <authorList>
            <person name="Dedysh S.N."/>
            <person name="Beletsky A.V."/>
            <person name="Kulichevskaya I.S."/>
            <person name="Mardanov A.V."/>
            <person name="Ravin N.V."/>
        </authorList>
    </citation>
    <scope>NUCLEOTIDE SEQUENCE [LARGE SCALE GENOMIC DNA]</scope>
    <source>
        <strain evidence="17 18">P105</strain>
    </source>
</reference>
<dbReference type="InterPro" id="IPR015813">
    <property type="entry name" value="Pyrv/PenolPyrv_kinase-like_dom"/>
</dbReference>
<comment type="catalytic activity">
    <reaction evidence="14">
        <text>pyruvate + ATP = phosphoenolpyruvate + ADP + H(+)</text>
        <dbReference type="Rhea" id="RHEA:18157"/>
        <dbReference type="ChEBI" id="CHEBI:15361"/>
        <dbReference type="ChEBI" id="CHEBI:15378"/>
        <dbReference type="ChEBI" id="CHEBI:30616"/>
        <dbReference type="ChEBI" id="CHEBI:58702"/>
        <dbReference type="ChEBI" id="CHEBI:456216"/>
        <dbReference type="EC" id="2.7.1.40"/>
    </reaction>
</comment>
<comment type="cofactor">
    <cofactor evidence="1">
        <name>K(+)</name>
        <dbReference type="ChEBI" id="CHEBI:29103"/>
    </cofactor>
</comment>
<evidence type="ECO:0000256" key="10">
    <source>
        <dbReference type="ARBA" id="ARBA00022842"/>
    </source>
</evidence>
<dbReference type="PRINTS" id="PR01050">
    <property type="entry name" value="PYRUVTKNASE"/>
</dbReference>
<evidence type="ECO:0000256" key="13">
    <source>
        <dbReference type="NCBIfam" id="TIGR01064"/>
    </source>
</evidence>
<evidence type="ECO:0000256" key="8">
    <source>
        <dbReference type="ARBA" id="ARBA00022777"/>
    </source>
</evidence>
<dbReference type="PROSITE" id="PS00110">
    <property type="entry name" value="PYRUVATE_KINASE"/>
    <property type="match status" value="1"/>
</dbReference>
<evidence type="ECO:0000259" key="15">
    <source>
        <dbReference type="Pfam" id="PF00224"/>
    </source>
</evidence>
<dbReference type="EMBL" id="CP063849">
    <property type="protein sequence ID" value="QOY85510.1"/>
    <property type="molecule type" value="Genomic_DNA"/>
</dbReference>
<keyword evidence="6" id="KW-0479">Metal-binding</keyword>
<sequence length="473" mass="51133">MTNTKIVATLGPACSSPEMIRKLIQAGVDVFRLNASHGTVEQRHEAVLEIRKASEELKLNTGILLDLQGPKIRIGTFEGGSAVLLPGAEFVITTEDVIGNTEGASTTYKDFARDVKSGDRVLLADGALELIVIDCDGIRARCRVVRGGVIKDKKGINLPGVQLSTPSMTRRDMENMLAGLSVGVDLVALSFVRRSSDVLRLRLFLEEKGSNLPIIAKIEKPEAVENIKDILSESDGVMVARGDLGVECPMEKVPFIQKSIIESARRAGKFVITATQMLESMIENPFPTRAEVSDVANAIYDGTDAVMLSGETSVGKYPVEAVSMMDRTAAQAEESTRKYGFRELPTREYVTHAEIVSDSAYHAAKMAGAQAIVVFSSSGSSARHVARFRPPVPIFVFTQTQQVARSLSVVFGISAIVAPHTTSTDEMMAQMDRVLVEKGLLKPRDSVVFVAGMPIGRPGSTNMMKLHRVGEIG</sequence>
<gene>
    <name evidence="17" type="primary">pyk</name>
    <name evidence="17" type="ORF">IRI77_22075</name>
</gene>
<feature type="domain" description="Pyruvate kinase C-terminal" evidence="16">
    <location>
        <begin position="356"/>
        <end position="467"/>
    </location>
</feature>
<dbReference type="SUPFAM" id="SSF50800">
    <property type="entry name" value="PK beta-barrel domain-like"/>
    <property type="match status" value="1"/>
</dbReference>
<dbReference type="Gene3D" id="2.40.33.10">
    <property type="entry name" value="PK beta-barrel domain-like"/>
    <property type="match status" value="1"/>
</dbReference>
<evidence type="ECO:0000256" key="4">
    <source>
        <dbReference type="ARBA" id="ARBA00012142"/>
    </source>
</evidence>
<dbReference type="InterPro" id="IPR015793">
    <property type="entry name" value="Pyrv_Knase_brl"/>
</dbReference>
<evidence type="ECO:0000259" key="16">
    <source>
        <dbReference type="Pfam" id="PF02887"/>
    </source>
</evidence>